<keyword evidence="8" id="KW-0288">FMN</keyword>
<dbReference type="Gene3D" id="3.40.50.10260">
    <property type="entry name" value="YjeF N-terminal domain"/>
    <property type="match status" value="1"/>
</dbReference>
<organism evidence="15 16">
    <name type="scientific">Elliptochloris bilobata</name>
    <dbReference type="NCBI Taxonomy" id="381761"/>
    <lineage>
        <taxon>Eukaryota</taxon>
        <taxon>Viridiplantae</taxon>
        <taxon>Chlorophyta</taxon>
        <taxon>core chlorophytes</taxon>
        <taxon>Trebouxiophyceae</taxon>
        <taxon>Trebouxiophyceae incertae sedis</taxon>
        <taxon>Elliptochloris clade</taxon>
        <taxon>Elliptochloris</taxon>
    </lineage>
</organism>
<dbReference type="InterPro" id="IPR000659">
    <property type="entry name" value="Pyridox_Oxase"/>
</dbReference>
<feature type="binding site" evidence="13">
    <location>
        <begin position="230"/>
        <end position="236"/>
    </location>
    <ligand>
        <name>(6S)-NADPHX</name>
        <dbReference type="ChEBI" id="CHEBI:64076"/>
    </ligand>
</feature>
<keyword evidence="13" id="KW-0413">Isomerase</keyword>
<dbReference type="GO" id="GO:0046872">
    <property type="term" value="F:metal ion binding"/>
    <property type="evidence" value="ECO:0007669"/>
    <property type="project" value="UniProtKB-KW"/>
</dbReference>
<dbReference type="InterPro" id="IPR011576">
    <property type="entry name" value="Pyridox_Oxase_N"/>
</dbReference>
<dbReference type="FunFam" id="2.30.110.10:FF:000020">
    <property type="entry name" value="PNPO isoform 11"/>
    <property type="match status" value="1"/>
</dbReference>
<comment type="subunit">
    <text evidence="6">Homodimer.</text>
</comment>
<gene>
    <name evidence="15" type="ORF">WJX81_000939</name>
</gene>
<dbReference type="Gene3D" id="2.30.110.10">
    <property type="entry name" value="Electron Transport, Fmn-binding Protein, Chain A"/>
    <property type="match status" value="1"/>
</dbReference>
<dbReference type="Pfam" id="PF10590">
    <property type="entry name" value="PNP_phzG_C"/>
    <property type="match status" value="1"/>
</dbReference>
<feature type="domain" description="YjeF N-terminal" evidence="14">
    <location>
        <begin position="108"/>
        <end position="320"/>
    </location>
</feature>
<keyword evidence="13" id="KW-0547">Nucleotide-binding</keyword>
<evidence type="ECO:0000313" key="15">
    <source>
        <dbReference type="EMBL" id="KAK9835953.1"/>
    </source>
</evidence>
<keyword evidence="9" id="KW-0560">Oxidoreductase</keyword>
<dbReference type="GO" id="GO:0008615">
    <property type="term" value="P:pyridoxine biosynthetic process"/>
    <property type="evidence" value="ECO:0007669"/>
    <property type="project" value="UniProtKB-KW"/>
</dbReference>
<dbReference type="HAMAP" id="MF_01629">
    <property type="entry name" value="PdxH"/>
    <property type="match status" value="1"/>
</dbReference>
<comment type="cofactor">
    <cofactor evidence="13">
        <name>K(+)</name>
        <dbReference type="ChEBI" id="CHEBI:29103"/>
    </cofactor>
    <text evidence="13">Binds 1 potassium ion per subunit.</text>
</comment>
<comment type="function">
    <text evidence="13">Catalyzes the epimerization of the S- and R-forms of NAD(P)HX, a damaged form of NAD(P)H that is a result of enzymatic or heat-dependent hydration. This is a prerequisite for the S-specific NAD(P)H-hydrate dehydratase to allow the repair of both epimers of NAD(P)HX.</text>
</comment>
<dbReference type="InterPro" id="IPR019576">
    <property type="entry name" value="Pyridoxamine_oxidase_dimer_C"/>
</dbReference>
<dbReference type="NCBIfam" id="TIGR00558">
    <property type="entry name" value="pdxH"/>
    <property type="match status" value="1"/>
</dbReference>
<dbReference type="PROSITE" id="PS51257">
    <property type="entry name" value="PROKAR_LIPOPROTEIN"/>
    <property type="match status" value="1"/>
</dbReference>
<evidence type="ECO:0000256" key="8">
    <source>
        <dbReference type="ARBA" id="ARBA00022643"/>
    </source>
</evidence>
<evidence type="ECO:0000256" key="10">
    <source>
        <dbReference type="ARBA" id="ARBA00023096"/>
    </source>
</evidence>
<comment type="caution">
    <text evidence="15">The sequence shown here is derived from an EMBL/GenBank/DDBJ whole genome shotgun (WGS) entry which is preliminary data.</text>
</comment>
<comment type="pathway">
    <text evidence="3">Cofactor metabolism; pyridoxal 5'-phosphate salvage; pyridoxal 5'-phosphate from pyridoxamine 5'-phosphate: step 1/1.</text>
</comment>
<evidence type="ECO:0000256" key="6">
    <source>
        <dbReference type="ARBA" id="ARBA00011738"/>
    </source>
</evidence>
<dbReference type="EMBL" id="JALJOU010000027">
    <property type="protein sequence ID" value="KAK9835953.1"/>
    <property type="molecule type" value="Genomic_DNA"/>
</dbReference>
<evidence type="ECO:0000256" key="3">
    <source>
        <dbReference type="ARBA" id="ARBA00004738"/>
    </source>
</evidence>
<dbReference type="SUPFAM" id="SSF64153">
    <property type="entry name" value="YjeF N-terminal domain-like"/>
    <property type="match status" value="1"/>
</dbReference>
<dbReference type="SUPFAM" id="SSF50475">
    <property type="entry name" value="FMN-binding split barrel"/>
    <property type="match status" value="1"/>
</dbReference>
<dbReference type="EC" id="5.1.99.6" evidence="13"/>
<dbReference type="PROSITE" id="PS51385">
    <property type="entry name" value="YJEF_N"/>
    <property type="match status" value="1"/>
</dbReference>
<keyword evidence="16" id="KW-1185">Reference proteome</keyword>
<protein>
    <recommendedName>
        <fullName evidence="13">NAD(P)H-hydrate epimerase</fullName>
        <ecNumber evidence="13">5.1.99.6</ecNumber>
    </recommendedName>
    <alternativeName>
        <fullName evidence="13">NAD(P)HX epimerase</fullName>
    </alternativeName>
</protein>
<evidence type="ECO:0000313" key="16">
    <source>
        <dbReference type="Proteomes" id="UP001445335"/>
    </source>
</evidence>
<keyword evidence="7" id="KW-0285">Flavoprotein</keyword>
<comment type="catalytic activity">
    <reaction evidence="13">
        <text>(6R)-NADHX = (6S)-NADHX</text>
        <dbReference type="Rhea" id="RHEA:32215"/>
        <dbReference type="ChEBI" id="CHEBI:64074"/>
        <dbReference type="ChEBI" id="CHEBI:64075"/>
        <dbReference type="EC" id="5.1.99.6"/>
    </reaction>
</comment>
<evidence type="ECO:0000256" key="11">
    <source>
        <dbReference type="ARBA" id="ARBA00050530"/>
    </source>
</evidence>
<evidence type="ECO:0000256" key="9">
    <source>
        <dbReference type="ARBA" id="ARBA00023002"/>
    </source>
</evidence>
<dbReference type="InterPro" id="IPR036652">
    <property type="entry name" value="YjeF_N_dom_sf"/>
</dbReference>
<comment type="cofactor">
    <cofactor evidence="1">
        <name>FMN</name>
        <dbReference type="ChEBI" id="CHEBI:58210"/>
    </cofactor>
</comment>
<feature type="binding site" evidence="13">
    <location>
        <position position="159"/>
    </location>
    <ligand>
        <name>K(+)</name>
        <dbReference type="ChEBI" id="CHEBI:29103"/>
    </ligand>
</feature>
<comment type="catalytic activity">
    <reaction evidence="11">
        <text>pyridoxamine 5'-phosphate + O2 + H2O = pyridoxal 5'-phosphate + H2O2 + NH4(+)</text>
        <dbReference type="Rhea" id="RHEA:15817"/>
        <dbReference type="ChEBI" id="CHEBI:15377"/>
        <dbReference type="ChEBI" id="CHEBI:15379"/>
        <dbReference type="ChEBI" id="CHEBI:16240"/>
        <dbReference type="ChEBI" id="CHEBI:28938"/>
        <dbReference type="ChEBI" id="CHEBI:58451"/>
        <dbReference type="ChEBI" id="CHEBI:597326"/>
        <dbReference type="EC" id="1.4.3.5"/>
    </reaction>
    <physiologicalReaction direction="left-to-right" evidence="11">
        <dbReference type="Rhea" id="RHEA:15818"/>
    </physiologicalReaction>
</comment>
<comment type="pathway">
    <text evidence="4">Cofactor metabolism; pyridoxal 5'-phosphate salvage; pyridoxal 5'-phosphate from pyridoxine 5'-phosphate: step 1/1.</text>
</comment>
<dbReference type="GO" id="GO:0004733">
    <property type="term" value="F:pyridoxamine phosphate oxidase activity"/>
    <property type="evidence" value="ECO:0007669"/>
    <property type="project" value="UniProtKB-EC"/>
</dbReference>
<keyword evidence="10" id="KW-0664">Pyridoxine biosynthesis</keyword>
<sequence length="561" mass="59885">MGGRKFLGPGIGFGVGAGCGFGVGWGFGGGPIGILGLGAGESQPSHASGQVGAGLGWGFGAAYGANYLRIAPSFAVSRTSAGNRNPRSFGVAAAAMQDDITYLGQDEAATVDEELMGPLGFSVDQLMELAGLSVASAVLAEYPPASHARVLVIAGPGNNGGDGLVAARHLHHFGYSGVTVCYPKRTNKPLYHGLMAQLESLNLPFLEADDVLHGDPLAERFDVALDAMFGFSFKGDPRPPFDTLLQMLKPAAAPPPVVAVDIPSGWHVEQGDVAGDGLRPEMLVSLTTPKRAAARFEGPHHYLGGRFVPPAIQEKYKLRLPAYPDASQCVKIPSARPSAEKAADPAGIRASYTLGEDTGGLREQDVLPDPIAQFDRWFKEAVAGKVAEEPNQMALATADSAGAPSVRMVLLKGYDARGFVFYTNYDSRKAAELANGRAALSMYWEPLQRSVRVEGTVERLPEGESDSYFVSRPRGSRIGAHVSAQSSPLQGGRAELERRAAELQEVYADEATEIPRPPNWGGFLVRPTAIEFWHGRPSRLHDRLRFTAREGGGWDMQRLWP</sequence>
<dbReference type="Proteomes" id="UP001445335">
    <property type="component" value="Unassembled WGS sequence"/>
</dbReference>
<evidence type="ECO:0000256" key="12">
    <source>
        <dbReference type="ARBA" id="ARBA00052947"/>
    </source>
</evidence>
<comment type="catalytic activity">
    <reaction evidence="13">
        <text>(6R)-NADPHX = (6S)-NADPHX</text>
        <dbReference type="Rhea" id="RHEA:32227"/>
        <dbReference type="ChEBI" id="CHEBI:64076"/>
        <dbReference type="ChEBI" id="CHEBI:64077"/>
        <dbReference type="EC" id="5.1.99.6"/>
    </reaction>
</comment>
<dbReference type="GO" id="GO:0010181">
    <property type="term" value="F:FMN binding"/>
    <property type="evidence" value="ECO:0007669"/>
    <property type="project" value="InterPro"/>
</dbReference>
<feature type="binding site" evidence="13">
    <location>
        <position position="264"/>
    </location>
    <ligand>
        <name>K(+)</name>
        <dbReference type="ChEBI" id="CHEBI:29103"/>
    </ligand>
</feature>
<dbReference type="InterPro" id="IPR012349">
    <property type="entry name" value="Split_barrel_FMN-bd"/>
</dbReference>
<evidence type="ECO:0000256" key="13">
    <source>
        <dbReference type="HAMAP-Rule" id="MF_03159"/>
    </source>
</evidence>
<dbReference type="PROSITE" id="PS01064">
    <property type="entry name" value="PYRIDOX_OXIDASE"/>
    <property type="match status" value="1"/>
</dbReference>
<feature type="binding site" evidence="13">
    <location>
        <position position="261"/>
    </location>
    <ligand>
        <name>(6S)-NADPHX</name>
        <dbReference type="ChEBI" id="CHEBI:64076"/>
    </ligand>
</feature>
<dbReference type="AlphaFoldDB" id="A0AAW1RQL8"/>
<feature type="binding site" evidence="13">
    <location>
        <begin position="158"/>
        <end position="162"/>
    </location>
    <ligand>
        <name>(6S)-NADPHX</name>
        <dbReference type="ChEBI" id="CHEBI:64076"/>
    </ligand>
</feature>
<dbReference type="GO" id="GO:0052856">
    <property type="term" value="F:NAD(P)HX epimerase activity"/>
    <property type="evidence" value="ECO:0007669"/>
    <property type="project" value="UniProtKB-UniRule"/>
</dbReference>
<feature type="binding site" evidence="13">
    <location>
        <position position="226"/>
    </location>
    <ligand>
        <name>K(+)</name>
        <dbReference type="ChEBI" id="CHEBI:29103"/>
    </ligand>
</feature>
<evidence type="ECO:0000256" key="2">
    <source>
        <dbReference type="ARBA" id="ARBA00003691"/>
    </source>
</evidence>
<proteinExistence type="inferred from homology"/>
<comment type="function">
    <text evidence="2">Catalyzes the oxidation of either pyridoxine 5'-phosphate (PNP) or pyridoxamine 5'-phosphate (PMP) into pyridoxal 5'-phosphate (PLP).</text>
</comment>
<dbReference type="PANTHER" id="PTHR10851:SF0">
    <property type="entry name" value="PYRIDOXINE-5'-PHOSPHATE OXIDASE"/>
    <property type="match status" value="1"/>
</dbReference>
<dbReference type="NCBIfam" id="NF004231">
    <property type="entry name" value="PRK05679.1"/>
    <property type="match status" value="1"/>
</dbReference>
<accession>A0AAW1RQL8</accession>
<dbReference type="Pfam" id="PF01243">
    <property type="entry name" value="PNPOx_N"/>
    <property type="match status" value="1"/>
</dbReference>
<keyword evidence="13" id="KW-0479">Metal-binding</keyword>
<comment type="caution">
    <text evidence="13">Lacks conserved residue(s) required for the propagation of feature annotation.</text>
</comment>
<keyword evidence="13" id="KW-0630">Potassium</keyword>
<evidence type="ECO:0000256" key="1">
    <source>
        <dbReference type="ARBA" id="ARBA00001917"/>
    </source>
</evidence>
<dbReference type="Pfam" id="PF03853">
    <property type="entry name" value="YjeF_N"/>
    <property type="match status" value="1"/>
</dbReference>
<dbReference type="InterPro" id="IPR004443">
    <property type="entry name" value="YjeF_N_dom"/>
</dbReference>
<comment type="similarity">
    <text evidence="5">Belongs to the pyridoxamine 5'-phosphate oxidase family.</text>
</comment>
<dbReference type="HAMAP" id="MF_01966">
    <property type="entry name" value="NADHX_epimerase"/>
    <property type="match status" value="1"/>
</dbReference>
<evidence type="ECO:0000256" key="7">
    <source>
        <dbReference type="ARBA" id="ARBA00022630"/>
    </source>
</evidence>
<comment type="similarity">
    <text evidence="13">Belongs to the NnrE/AIBP family.</text>
</comment>
<dbReference type="NCBIfam" id="TIGR00197">
    <property type="entry name" value="yjeF_nterm"/>
    <property type="match status" value="1"/>
</dbReference>
<dbReference type="PANTHER" id="PTHR10851">
    <property type="entry name" value="PYRIDOXINE-5-PHOSPHATE OXIDASE"/>
    <property type="match status" value="1"/>
</dbReference>
<comment type="catalytic activity">
    <reaction evidence="12">
        <text>pyridoxine 5'-phosphate + O2 = pyridoxal 5'-phosphate + H2O2</text>
        <dbReference type="Rhea" id="RHEA:15149"/>
        <dbReference type="ChEBI" id="CHEBI:15379"/>
        <dbReference type="ChEBI" id="CHEBI:16240"/>
        <dbReference type="ChEBI" id="CHEBI:58589"/>
        <dbReference type="ChEBI" id="CHEBI:597326"/>
        <dbReference type="EC" id="1.4.3.5"/>
    </reaction>
    <physiologicalReaction direction="left-to-right" evidence="12">
        <dbReference type="Rhea" id="RHEA:15150"/>
    </physiologicalReaction>
</comment>
<evidence type="ECO:0000259" key="14">
    <source>
        <dbReference type="PROSITE" id="PS51385"/>
    </source>
</evidence>
<evidence type="ECO:0000256" key="4">
    <source>
        <dbReference type="ARBA" id="ARBA00005037"/>
    </source>
</evidence>
<reference evidence="15 16" key="1">
    <citation type="journal article" date="2024" name="Nat. Commun.">
        <title>Phylogenomics reveals the evolutionary origins of lichenization in chlorophyte algae.</title>
        <authorList>
            <person name="Puginier C."/>
            <person name="Libourel C."/>
            <person name="Otte J."/>
            <person name="Skaloud P."/>
            <person name="Haon M."/>
            <person name="Grisel S."/>
            <person name="Petersen M."/>
            <person name="Berrin J.G."/>
            <person name="Delaux P.M."/>
            <person name="Dal Grande F."/>
            <person name="Keller J."/>
        </authorList>
    </citation>
    <scope>NUCLEOTIDE SEQUENCE [LARGE SCALE GENOMIC DNA]</scope>
    <source>
        <strain evidence="15 16">SAG 245.80</strain>
    </source>
</reference>
<keyword evidence="13" id="KW-0520">NAD</keyword>
<evidence type="ECO:0000256" key="5">
    <source>
        <dbReference type="ARBA" id="ARBA00007301"/>
    </source>
</evidence>
<name>A0AAW1RQL8_9CHLO</name>
<dbReference type="InterPro" id="IPR019740">
    <property type="entry name" value="Pyridox_Oxase_CS"/>
</dbReference>